<feature type="transmembrane region" description="Helical" evidence="13">
    <location>
        <begin position="47"/>
        <end position="66"/>
    </location>
</feature>
<gene>
    <name evidence="15" type="primary">yceJ_6</name>
    <name evidence="15" type="ORF">LMG28614_06987</name>
</gene>
<feature type="transmembrane region" description="Helical" evidence="13">
    <location>
        <begin position="73"/>
        <end position="93"/>
    </location>
</feature>
<keyword evidence="11 13" id="KW-0472">Membrane</keyword>
<reference evidence="15 16" key="1">
    <citation type="submission" date="2020-04" db="EMBL/GenBank/DDBJ databases">
        <authorList>
            <person name="De Canck E."/>
        </authorList>
    </citation>
    <scope>NUCLEOTIDE SEQUENCE [LARGE SCALE GENOMIC DNA]</scope>
    <source>
        <strain evidence="15 16">LMG 28614</strain>
    </source>
</reference>
<sequence>MIVAHMSFGVSLAAVLAIRIVWRMIPAHQVSPADFGLIELASKAVHYLLYVLLVAEAISGFVLRWSGNEAMNFFGLLIPAPFAPFSHAARGMIGEAHDLIGWAIIGVAACHALAALFHHYALRDGVLMRMLTSEPDARDSYPGKR</sequence>
<comment type="similarity">
    <text evidence="12">Belongs to the cytochrome b561 family.</text>
</comment>
<keyword evidence="5" id="KW-0349">Heme</keyword>
<evidence type="ECO:0000313" key="16">
    <source>
        <dbReference type="Proteomes" id="UP000494365"/>
    </source>
</evidence>
<proteinExistence type="inferred from homology"/>
<evidence type="ECO:0000256" key="2">
    <source>
        <dbReference type="ARBA" id="ARBA00004651"/>
    </source>
</evidence>
<evidence type="ECO:0000256" key="1">
    <source>
        <dbReference type="ARBA" id="ARBA00001970"/>
    </source>
</evidence>
<dbReference type="PANTHER" id="PTHR30529">
    <property type="entry name" value="CYTOCHROME B561"/>
    <property type="match status" value="1"/>
</dbReference>
<evidence type="ECO:0000256" key="3">
    <source>
        <dbReference type="ARBA" id="ARBA00022448"/>
    </source>
</evidence>
<evidence type="ECO:0000256" key="9">
    <source>
        <dbReference type="ARBA" id="ARBA00022989"/>
    </source>
</evidence>
<dbReference type="Pfam" id="PF01292">
    <property type="entry name" value="Ni_hydr_CYTB"/>
    <property type="match status" value="1"/>
</dbReference>
<dbReference type="AlphaFoldDB" id="A0A6S7BRF1"/>
<dbReference type="InterPro" id="IPR016174">
    <property type="entry name" value="Di-haem_cyt_TM"/>
</dbReference>
<dbReference type="GO" id="GO:0020037">
    <property type="term" value="F:heme binding"/>
    <property type="evidence" value="ECO:0007669"/>
    <property type="project" value="TreeGrafter"/>
</dbReference>
<keyword evidence="16" id="KW-1185">Reference proteome</keyword>
<evidence type="ECO:0000256" key="12">
    <source>
        <dbReference type="ARBA" id="ARBA00037975"/>
    </source>
</evidence>
<evidence type="ECO:0000256" key="7">
    <source>
        <dbReference type="ARBA" id="ARBA00022723"/>
    </source>
</evidence>
<evidence type="ECO:0000256" key="11">
    <source>
        <dbReference type="ARBA" id="ARBA00023136"/>
    </source>
</evidence>
<organism evidence="15 16">
    <name type="scientific">Paraburkholderia ultramafica</name>
    <dbReference type="NCBI Taxonomy" id="1544867"/>
    <lineage>
        <taxon>Bacteria</taxon>
        <taxon>Pseudomonadati</taxon>
        <taxon>Pseudomonadota</taxon>
        <taxon>Betaproteobacteria</taxon>
        <taxon>Burkholderiales</taxon>
        <taxon>Burkholderiaceae</taxon>
        <taxon>Paraburkholderia</taxon>
    </lineage>
</organism>
<name>A0A6S7BRF1_9BURK</name>
<dbReference type="GO" id="GO:0022904">
    <property type="term" value="P:respiratory electron transport chain"/>
    <property type="evidence" value="ECO:0007669"/>
    <property type="project" value="InterPro"/>
</dbReference>
<dbReference type="GO" id="GO:0046872">
    <property type="term" value="F:metal ion binding"/>
    <property type="evidence" value="ECO:0007669"/>
    <property type="project" value="UniProtKB-KW"/>
</dbReference>
<evidence type="ECO:0000256" key="6">
    <source>
        <dbReference type="ARBA" id="ARBA00022692"/>
    </source>
</evidence>
<comment type="cofactor">
    <cofactor evidence="1">
        <name>heme b</name>
        <dbReference type="ChEBI" id="CHEBI:60344"/>
    </cofactor>
</comment>
<dbReference type="GO" id="GO:0005886">
    <property type="term" value="C:plasma membrane"/>
    <property type="evidence" value="ECO:0007669"/>
    <property type="project" value="UniProtKB-SubCell"/>
</dbReference>
<accession>A0A6S7BRF1</accession>
<feature type="transmembrane region" description="Helical" evidence="13">
    <location>
        <begin position="99"/>
        <end position="122"/>
    </location>
</feature>
<dbReference type="InterPro" id="IPR052168">
    <property type="entry name" value="Cytochrome_b561_oxidase"/>
</dbReference>
<keyword evidence="7" id="KW-0479">Metal-binding</keyword>
<protein>
    <submittedName>
        <fullName evidence="15">Cytochrome b561</fullName>
    </submittedName>
</protein>
<dbReference type="PANTHER" id="PTHR30529:SF1">
    <property type="entry name" value="CYTOCHROME B561 HOMOLOG 2"/>
    <property type="match status" value="1"/>
</dbReference>
<keyword evidence="6 13" id="KW-0812">Transmembrane</keyword>
<keyword evidence="4" id="KW-1003">Cell membrane</keyword>
<keyword evidence="8" id="KW-0249">Electron transport</keyword>
<comment type="subcellular location">
    <subcellularLocation>
        <location evidence="2">Cell membrane</location>
        <topology evidence="2">Multi-pass membrane protein</topology>
    </subcellularLocation>
</comment>
<dbReference type="GO" id="GO:0009055">
    <property type="term" value="F:electron transfer activity"/>
    <property type="evidence" value="ECO:0007669"/>
    <property type="project" value="InterPro"/>
</dbReference>
<evidence type="ECO:0000256" key="13">
    <source>
        <dbReference type="SAM" id="Phobius"/>
    </source>
</evidence>
<feature type="domain" description="Cytochrome b561 bacterial/Ni-hydrogenase" evidence="14">
    <location>
        <begin position="4"/>
        <end position="132"/>
    </location>
</feature>
<keyword evidence="10" id="KW-0408">Iron</keyword>
<evidence type="ECO:0000256" key="5">
    <source>
        <dbReference type="ARBA" id="ARBA00022617"/>
    </source>
</evidence>
<evidence type="ECO:0000313" key="15">
    <source>
        <dbReference type="EMBL" id="CAB3809238.1"/>
    </source>
</evidence>
<dbReference type="EMBL" id="CADIKK010000069">
    <property type="protein sequence ID" value="CAB3809238.1"/>
    <property type="molecule type" value="Genomic_DNA"/>
</dbReference>
<evidence type="ECO:0000256" key="8">
    <source>
        <dbReference type="ARBA" id="ARBA00022982"/>
    </source>
</evidence>
<evidence type="ECO:0000256" key="4">
    <source>
        <dbReference type="ARBA" id="ARBA00022475"/>
    </source>
</evidence>
<dbReference type="Proteomes" id="UP000494365">
    <property type="component" value="Unassembled WGS sequence"/>
</dbReference>
<keyword evidence="9 13" id="KW-1133">Transmembrane helix</keyword>
<evidence type="ECO:0000259" key="14">
    <source>
        <dbReference type="Pfam" id="PF01292"/>
    </source>
</evidence>
<keyword evidence="3" id="KW-0813">Transport</keyword>
<dbReference type="InterPro" id="IPR011577">
    <property type="entry name" value="Cyt_b561_bac/Ni-Hgenase"/>
</dbReference>
<dbReference type="SUPFAM" id="SSF81342">
    <property type="entry name" value="Transmembrane di-heme cytochromes"/>
    <property type="match status" value="1"/>
</dbReference>
<evidence type="ECO:0000256" key="10">
    <source>
        <dbReference type="ARBA" id="ARBA00023004"/>
    </source>
</evidence>